<evidence type="ECO:0000256" key="3">
    <source>
        <dbReference type="ARBA" id="ARBA00008281"/>
    </source>
</evidence>
<evidence type="ECO:0000256" key="1">
    <source>
        <dbReference type="ARBA" id="ARBA00002254"/>
    </source>
</evidence>
<evidence type="ECO:0000256" key="10">
    <source>
        <dbReference type="RuleBase" id="RU364125"/>
    </source>
</evidence>
<keyword evidence="12" id="KW-0966">Cell projection</keyword>
<dbReference type="KEGG" id="dce:O6P33_01760"/>
<evidence type="ECO:0000313" key="12">
    <source>
        <dbReference type="EMBL" id="WBE25597.1"/>
    </source>
</evidence>
<proteinExistence type="inferred from homology"/>
<accession>A0AAE9VPL6</accession>
<keyword evidence="4" id="KW-1003">Cell membrane</keyword>
<name>A0AAE9VPL6_9GAMM</name>
<feature type="chain" id="PRO_5042077881" description="Flagellar protein FliL" evidence="11">
    <location>
        <begin position="21"/>
        <end position="136"/>
    </location>
</feature>
<keyword evidence="12" id="KW-0282">Flagellum</keyword>
<evidence type="ECO:0000256" key="4">
    <source>
        <dbReference type="ARBA" id="ARBA00022475"/>
    </source>
</evidence>
<dbReference type="RefSeq" id="WP_022966978.1">
    <property type="nucleotide sequence ID" value="NZ_CP114976.1"/>
</dbReference>
<keyword evidence="9 10" id="KW-0472">Membrane</keyword>
<comment type="subcellular location">
    <subcellularLocation>
        <location evidence="10">Cell inner membrane</location>
    </subcellularLocation>
    <subcellularLocation>
        <location evidence="2">Cell membrane</location>
        <topology evidence="2">Single-pass membrane protein</topology>
    </subcellularLocation>
</comment>
<keyword evidence="11" id="KW-0732">Signal</keyword>
<dbReference type="GO" id="GO:0006935">
    <property type="term" value="P:chemotaxis"/>
    <property type="evidence" value="ECO:0007669"/>
    <property type="project" value="UniProtKB-KW"/>
</dbReference>
<dbReference type="GO" id="GO:0071978">
    <property type="term" value="P:bacterial-type flagellum-dependent swarming motility"/>
    <property type="evidence" value="ECO:0007669"/>
    <property type="project" value="TreeGrafter"/>
</dbReference>
<evidence type="ECO:0000256" key="7">
    <source>
        <dbReference type="ARBA" id="ARBA00022779"/>
    </source>
</evidence>
<dbReference type="EMBL" id="CP114976">
    <property type="protein sequence ID" value="WBE25597.1"/>
    <property type="molecule type" value="Genomic_DNA"/>
</dbReference>
<keyword evidence="5 10" id="KW-0145">Chemotaxis</keyword>
<dbReference type="PANTHER" id="PTHR35091:SF2">
    <property type="entry name" value="FLAGELLAR PROTEIN FLIL"/>
    <property type="match status" value="1"/>
</dbReference>
<evidence type="ECO:0000256" key="11">
    <source>
        <dbReference type="SAM" id="SignalP"/>
    </source>
</evidence>
<dbReference type="Proteomes" id="UP001212189">
    <property type="component" value="Chromosome"/>
</dbReference>
<keyword evidence="7 10" id="KW-0283">Flagellar rotation</keyword>
<keyword evidence="10" id="KW-0997">Cell inner membrane</keyword>
<dbReference type="GO" id="GO:0009425">
    <property type="term" value="C:bacterial-type flagellum basal body"/>
    <property type="evidence" value="ECO:0007669"/>
    <property type="project" value="InterPro"/>
</dbReference>
<feature type="signal peptide" evidence="11">
    <location>
        <begin position="1"/>
        <end position="20"/>
    </location>
</feature>
<dbReference type="Pfam" id="PF03748">
    <property type="entry name" value="FliL"/>
    <property type="match status" value="1"/>
</dbReference>
<evidence type="ECO:0000256" key="6">
    <source>
        <dbReference type="ARBA" id="ARBA00022692"/>
    </source>
</evidence>
<evidence type="ECO:0000313" key="13">
    <source>
        <dbReference type="Proteomes" id="UP001212189"/>
    </source>
</evidence>
<dbReference type="InterPro" id="IPR005503">
    <property type="entry name" value="FliL"/>
</dbReference>
<organism evidence="12 13">
    <name type="scientific">Denitrificimonas caeni</name>
    <dbReference type="NCBI Taxonomy" id="521720"/>
    <lineage>
        <taxon>Bacteria</taxon>
        <taxon>Pseudomonadati</taxon>
        <taxon>Pseudomonadota</taxon>
        <taxon>Gammaproteobacteria</taxon>
        <taxon>Pseudomonadales</taxon>
        <taxon>Pseudomonadaceae</taxon>
        <taxon>Denitrificimonas</taxon>
    </lineage>
</organism>
<keyword evidence="8" id="KW-1133">Transmembrane helix</keyword>
<comment type="function">
    <text evidence="1 10">Controls the rotational direction of flagella during chemotaxis.</text>
</comment>
<keyword evidence="13" id="KW-1185">Reference proteome</keyword>
<reference evidence="12 13" key="1">
    <citation type="submission" date="2022-12" db="EMBL/GenBank/DDBJ databases">
        <title>Coexistence and Characterization of a Novel Tigecycline Resistance gene tet(X) variant and blaNDM-1 in a Pseudomonas caeni Isolate of Chicken Origin.</title>
        <authorList>
            <person name="Lu X."/>
            <person name="Zhang L."/>
            <person name="Li R."/>
            <person name="Wang Z."/>
        </authorList>
    </citation>
    <scope>NUCLEOTIDE SEQUENCE [LARGE SCALE GENOMIC DNA]</scope>
    <source>
        <strain evidence="12 13">CE14</strain>
    </source>
</reference>
<dbReference type="AlphaFoldDB" id="A0AAE9VPL6"/>
<dbReference type="PANTHER" id="PTHR35091">
    <property type="entry name" value="FLAGELLAR PROTEIN FLIL"/>
    <property type="match status" value="1"/>
</dbReference>
<evidence type="ECO:0000256" key="2">
    <source>
        <dbReference type="ARBA" id="ARBA00004162"/>
    </source>
</evidence>
<sequence>MKYVSILLLAFSFSGLTAYAQEDEQTPVVAAPSAYVNLVPALVGNYGAGGKLKYYKADIALRVKAENVARVEYHEPLIRDQLIQLFAQQTDENLGSNEGKEAMRQAALLQVQNTLKEEEGEILVDDLLFNNLIVQP</sequence>
<evidence type="ECO:0000256" key="5">
    <source>
        <dbReference type="ARBA" id="ARBA00022500"/>
    </source>
</evidence>
<evidence type="ECO:0000256" key="8">
    <source>
        <dbReference type="ARBA" id="ARBA00022989"/>
    </source>
</evidence>
<gene>
    <name evidence="12" type="ORF">O6P33_01760</name>
</gene>
<evidence type="ECO:0000256" key="9">
    <source>
        <dbReference type="ARBA" id="ARBA00023136"/>
    </source>
</evidence>
<dbReference type="GO" id="GO:0005886">
    <property type="term" value="C:plasma membrane"/>
    <property type="evidence" value="ECO:0007669"/>
    <property type="project" value="UniProtKB-SubCell"/>
</dbReference>
<comment type="similarity">
    <text evidence="3 10">Belongs to the FliL family.</text>
</comment>
<keyword evidence="6" id="KW-0812">Transmembrane</keyword>
<protein>
    <recommendedName>
        <fullName evidence="10">Flagellar protein FliL</fullName>
    </recommendedName>
</protein>
<keyword evidence="12" id="KW-0969">Cilium</keyword>